<evidence type="ECO:0000313" key="2">
    <source>
        <dbReference type="Proteomes" id="UP000006729"/>
    </source>
</evidence>
<evidence type="ECO:0000313" key="1">
    <source>
        <dbReference type="EMBL" id="KAI9384715.1"/>
    </source>
</evidence>
<proteinExistence type="predicted"/>
<name>A0ACC0S737_POPTR</name>
<accession>A0ACC0S737</accession>
<sequence>MEANYEQRGFTSNGKLVMSWYQASNPSSSTVHDVRLVIPNQSSSVASVSRYSDAQSIDAKAASYISTVRQRFTLE</sequence>
<reference evidence="1 2" key="1">
    <citation type="journal article" date="2006" name="Science">
        <title>The genome of black cottonwood, Populus trichocarpa (Torr. &amp; Gray).</title>
        <authorList>
            <person name="Tuskan G.A."/>
            <person name="Difazio S."/>
            <person name="Jansson S."/>
            <person name="Bohlmann J."/>
            <person name="Grigoriev I."/>
            <person name="Hellsten U."/>
            <person name="Putnam N."/>
            <person name="Ralph S."/>
            <person name="Rombauts S."/>
            <person name="Salamov A."/>
            <person name="Schein J."/>
            <person name="Sterck L."/>
            <person name="Aerts A."/>
            <person name="Bhalerao R.R."/>
            <person name="Bhalerao R.P."/>
            <person name="Blaudez D."/>
            <person name="Boerjan W."/>
            <person name="Brun A."/>
            <person name="Brunner A."/>
            <person name="Busov V."/>
            <person name="Campbell M."/>
            <person name="Carlson J."/>
            <person name="Chalot M."/>
            <person name="Chapman J."/>
            <person name="Chen G.L."/>
            <person name="Cooper D."/>
            <person name="Coutinho P.M."/>
            <person name="Couturier J."/>
            <person name="Covert S."/>
            <person name="Cronk Q."/>
            <person name="Cunningham R."/>
            <person name="Davis J."/>
            <person name="Degroeve S."/>
            <person name="Dejardin A."/>
            <person name="Depamphilis C."/>
            <person name="Detter J."/>
            <person name="Dirks B."/>
            <person name="Dubchak I."/>
            <person name="Duplessis S."/>
            <person name="Ehlting J."/>
            <person name="Ellis B."/>
            <person name="Gendler K."/>
            <person name="Goodstein D."/>
            <person name="Gribskov M."/>
            <person name="Grimwood J."/>
            <person name="Groover A."/>
            <person name="Gunter L."/>
            <person name="Hamberger B."/>
            <person name="Heinze B."/>
            <person name="Helariutta Y."/>
            <person name="Henrissat B."/>
            <person name="Holligan D."/>
            <person name="Holt R."/>
            <person name="Huang W."/>
            <person name="Islam-Faridi N."/>
            <person name="Jones S."/>
            <person name="Jones-Rhoades M."/>
            <person name="Jorgensen R."/>
            <person name="Joshi C."/>
            <person name="Kangasjarvi J."/>
            <person name="Karlsson J."/>
            <person name="Kelleher C."/>
            <person name="Kirkpatrick R."/>
            <person name="Kirst M."/>
            <person name="Kohler A."/>
            <person name="Kalluri U."/>
            <person name="Larimer F."/>
            <person name="Leebens-Mack J."/>
            <person name="Leple J.C."/>
            <person name="Locascio P."/>
            <person name="Lou Y."/>
            <person name="Lucas S."/>
            <person name="Martin F."/>
            <person name="Montanini B."/>
            <person name="Napoli C."/>
            <person name="Nelson D.R."/>
            <person name="Nelson C."/>
            <person name="Nieminen K."/>
            <person name="Nilsson O."/>
            <person name="Pereda V."/>
            <person name="Peter G."/>
            <person name="Philippe R."/>
            <person name="Pilate G."/>
            <person name="Poliakov A."/>
            <person name="Razumovskaya J."/>
            <person name="Richardson P."/>
            <person name="Rinaldi C."/>
            <person name="Ritland K."/>
            <person name="Rouze P."/>
            <person name="Ryaboy D."/>
            <person name="Schmutz J."/>
            <person name="Schrader J."/>
            <person name="Segerman B."/>
            <person name="Shin H."/>
            <person name="Siddiqui A."/>
            <person name="Sterky F."/>
            <person name="Terry A."/>
            <person name="Tsai C.J."/>
            <person name="Uberbacher E."/>
            <person name="Unneberg P."/>
            <person name="Vahala J."/>
            <person name="Wall K."/>
            <person name="Wessler S."/>
            <person name="Yang G."/>
            <person name="Yin T."/>
            <person name="Douglas C."/>
            <person name="Marra M."/>
            <person name="Sandberg G."/>
            <person name="Van de Peer Y."/>
            <person name="Rokhsar D."/>
        </authorList>
    </citation>
    <scope>NUCLEOTIDE SEQUENCE [LARGE SCALE GENOMIC DNA]</scope>
    <source>
        <strain evidence="2">cv. Nisqually</strain>
    </source>
</reference>
<gene>
    <name evidence="1" type="ORF">POPTR_012G100300v4</name>
</gene>
<organism evidence="1 2">
    <name type="scientific">Populus trichocarpa</name>
    <name type="common">Western balsam poplar</name>
    <name type="synonym">Populus balsamifera subsp. trichocarpa</name>
    <dbReference type="NCBI Taxonomy" id="3694"/>
    <lineage>
        <taxon>Eukaryota</taxon>
        <taxon>Viridiplantae</taxon>
        <taxon>Streptophyta</taxon>
        <taxon>Embryophyta</taxon>
        <taxon>Tracheophyta</taxon>
        <taxon>Spermatophyta</taxon>
        <taxon>Magnoliopsida</taxon>
        <taxon>eudicotyledons</taxon>
        <taxon>Gunneridae</taxon>
        <taxon>Pentapetalae</taxon>
        <taxon>rosids</taxon>
        <taxon>fabids</taxon>
        <taxon>Malpighiales</taxon>
        <taxon>Salicaceae</taxon>
        <taxon>Saliceae</taxon>
        <taxon>Populus</taxon>
    </lineage>
</organism>
<dbReference type="Proteomes" id="UP000006729">
    <property type="component" value="Chromosome 12"/>
</dbReference>
<comment type="caution">
    <text evidence="1">The sequence shown here is derived from an EMBL/GenBank/DDBJ whole genome shotgun (WGS) entry which is preliminary data.</text>
</comment>
<keyword evidence="2" id="KW-1185">Reference proteome</keyword>
<protein>
    <submittedName>
        <fullName evidence="1">Uncharacterized protein</fullName>
    </submittedName>
</protein>
<dbReference type="EMBL" id="CM009301">
    <property type="protein sequence ID" value="KAI9384715.1"/>
    <property type="molecule type" value="Genomic_DNA"/>
</dbReference>